<accession>A0ABX6BYF3</accession>
<dbReference type="SUPFAM" id="SSF53383">
    <property type="entry name" value="PLP-dependent transferases"/>
    <property type="match status" value="1"/>
</dbReference>
<evidence type="ECO:0000313" key="9">
    <source>
        <dbReference type="Proteomes" id="UP000326331"/>
    </source>
</evidence>
<dbReference type="Proteomes" id="UP000326331">
    <property type="component" value="Chromosome"/>
</dbReference>
<keyword evidence="9" id="KW-1185">Reference proteome</keyword>
<evidence type="ECO:0000256" key="3">
    <source>
        <dbReference type="ARBA" id="ARBA00022576"/>
    </source>
</evidence>
<dbReference type="InterPro" id="IPR015421">
    <property type="entry name" value="PyrdxlP-dep_Trfase_major"/>
</dbReference>
<dbReference type="InterPro" id="IPR015424">
    <property type="entry name" value="PyrdxlP-dep_Trfase"/>
</dbReference>
<keyword evidence="3 6" id="KW-0032">Aminotransferase</keyword>
<dbReference type="PANTHER" id="PTHR46383">
    <property type="entry name" value="ASPARTATE AMINOTRANSFERASE"/>
    <property type="match status" value="1"/>
</dbReference>
<dbReference type="PANTHER" id="PTHR46383:SF3">
    <property type="entry name" value="ASPARTATE AMINOTRANSFERASE-RELATED"/>
    <property type="match status" value="1"/>
</dbReference>
<evidence type="ECO:0000256" key="2">
    <source>
        <dbReference type="ARBA" id="ARBA00007441"/>
    </source>
</evidence>
<evidence type="ECO:0000256" key="4">
    <source>
        <dbReference type="ARBA" id="ARBA00022679"/>
    </source>
</evidence>
<dbReference type="RefSeq" id="WP_158065924.1">
    <property type="nucleotide sequence ID" value="NZ_CP042829.1"/>
</dbReference>
<organism evidence="8 9">
    <name type="scientific">Tepidiforma bonchosmolovskayae</name>
    <dbReference type="NCBI Taxonomy" id="2601677"/>
    <lineage>
        <taxon>Bacteria</taxon>
        <taxon>Bacillati</taxon>
        <taxon>Chloroflexota</taxon>
        <taxon>Tepidiformia</taxon>
        <taxon>Tepidiformales</taxon>
        <taxon>Tepidiformaceae</taxon>
        <taxon>Tepidiforma</taxon>
    </lineage>
</organism>
<evidence type="ECO:0000256" key="6">
    <source>
        <dbReference type="RuleBase" id="RU000481"/>
    </source>
</evidence>
<dbReference type="Gene3D" id="3.40.640.10">
    <property type="entry name" value="Type I PLP-dependent aspartate aminotransferase-like (Major domain)"/>
    <property type="match status" value="1"/>
</dbReference>
<dbReference type="Gene3D" id="3.90.1150.10">
    <property type="entry name" value="Aspartate Aminotransferase, domain 1"/>
    <property type="match status" value="1"/>
</dbReference>
<evidence type="ECO:0000259" key="7">
    <source>
        <dbReference type="Pfam" id="PF00155"/>
    </source>
</evidence>
<comment type="similarity">
    <text evidence="2 6">Belongs to the class-I pyridoxal-phosphate-dependent aminotransferase family.</text>
</comment>
<keyword evidence="5" id="KW-0663">Pyridoxal phosphate</keyword>
<dbReference type="EC" id="2.6.1.-" evidence="6"/>
<dbReference type="Pfam" id="PF00155">
    <property type="entry name" value="Aminotran_1_2"/>
    <property type="match status" value="1"/>
</dbReference>
<dbReference type="InterPro" id="IPR004839">
    <property type="entry name" value="Aminotransferase_I/II_large"/>
</dbReference>
<dbReference type="InterPro" id="IPR050596">
    <property type="entry name" value="AspAT/PAT-like"/>
</dbReference>
<protein>
    <recommendedName>
        <fullName evidence="6">Aminotransferase</fullName>
        <ecNumber evidence="6">2.6.1.-</ecNumber>
    </recommendedName>
</protein>
<feature type="domain" description="Aminotransferase class I/classII large" evidence="7">
    <location>
        <begin position="39"/>
        <end position="388"/>
    </location>
</feature>
<dbReference type="InterPro" id="IPR004838">
    <property type="entry name" value="NHTrfase_class1_PyrdxlP-BS"/>
</dbReference>
<evidence type="ECO:0000256" key="5">
    <source>
        <dbReference type="ARBA" id="ARBA00022898"/>
    </source>
</evidence>
<reference evidence="8 9" key="2">
    <citation type="submission" date="2019-10" db="EMBL/GenBank/DDBJ databases">
        <title>Thermopilla bonchosmolovskayae gen. nov., sp. nov., a moderately thermophilic Chloroflexi bacterium from a Chukotka hot spring (Arctic, Russia), representing a novel classis Thermopillaia, which include previously uncultivated lineage OLB14.</title>
        <authorList>
            <person name="Kochetkova T.V."/>
            <person name="Zayulina K.S."/>
            <person name="Zhigarkov V.S."/>
            <person name="Minaev N.V."/>
            <person name="Novikov A."/>
            <person name="Toshchakov S.V."/>
            <person name="Elcheninov A.G."/>
            <person name="Kublanov I.V."/>
        </authorList>
    </citation>
    <scope>NUCLEOTIDE SEQUENCE [LARGE SCALE GENOMIC DNA]</scope>
    <source>
        <strain evidence="8 9">3753O</strain>
    </source>
</reference>
<evidence type="ECO:0000313" key="8">
    <source>
        <dbReference type="EMBL" id="QFG01985.1"/>
    </source>
</evidence>
<dbReference type="CDD" id="cd00609">
    <property type="entry name" value="AAT_like"/>
    <property type="match status" value="1"/>
</dbReference>
<dbReference type="EMBL" id="CP042829">
    <property type="protein sequence ID" value="QFG01985.1"/>
    <property type="molecule type" value="Genomic_DNA"/>
</dbReference>
<reference evidence="8 9" key="1">
    <citation type="submission" date="2019-08" db="EMBL/GenBank/DDBJ databases">
        <authorList>
            <person name="Toschakov S.V."/>
        </authorList>
    </citation>
    <scope>NUCLEOTIDE SEQUENCE [LARGE SCALE GENOMIC DNA]</scope>
    <source>
        <strain evidence="8 9">3753O</strain>
    </source>
</reference>
<dbReference type="InterPro" id="IPR015422">
    <property type="entry name" value="PyrdxlP-dep_Trfase_small"/>
</dbReference>
<keyword evidence="4 6" id="KW-0808">Transferase</keyword>
<comment type="cofactor">
    <cofactor evidence="1 6">
        <name>pyridoxal 5'-phosphate</name>
        <dbReference type="ChEBI" id="CHEBI:597326"/>
    </cofactor>
</comment>
<dbReference type="PROSITE" id="PS00105">
    <property type="entry name" value="AA_TRANSFER_CLASS_1"/>
    <property type="match status" value="1"/>
</dbReference>
<name>A0ABX6BYF3_9CHLR</name>
<proteinExistence type="inferred from homology"/>
<sequence>MTAETGTRTSPDRYISRRMQAVPPSGIRRFFDLLSTIEDVISLGVGEPDYVTPEPFRRAAIASIERGDTHYTSNYGLLELRERLAAHIERLYGVRYDPRSEIVVTSGSSEGLDIAMRALIDPGDEVLCADPSYVAYMPVTVMAGGVFVPVPTRQEDDFRLLPGPLEAAVTPRSRVLLLGYPANPTGATMSREDLAAVAEVAERHDLAVISDELYDRMTYEGEHTCFASLPGMRERTVLLGGFSKAYAMTGWRLGWVAAPAPIAEALMKVHQYVMMSAPTASQYAAIAALDEGEAFVTEMVAEYNRRRRLIVDGFRAVGLPTFEPRGAFYAFPDIRVTGLTSLEFSELLLTEERVAVVPGSAFGACGEGHVRACYASGFEQIERALERIGRFVQRHRAG</sequence>
<gene>
    <name evidence="8" type="ORF">Tbon_01240</name>
</gene>
<dbReference type="GO" id="GO:0008483">
    <property type="term" value="F:transaminase activity"/>
    <property type="evidence" value="ECO:0007669"/>
    <property type="project" value="UniProtKB-KW"/>
</dbReference>
<evidence type="ECO:0000256" key="1">
    <source>
        <dbReference type="ARBA" id="ARBA00001933"/>
    </source>
</evidence>